<organism evidence="3 4">
    <name type="scientific">Stachybotrys elegans</name>
    <dbReference type="NCBI Taxonomy" id="80388"/>
    <lineage>
        <taxon>Eukaryota</taxon>
        <taxon>Fungi</taxon>
        <taxon>Dikarya</taxon>
        <taxon>Ascomycota</taxon>
        <taxon>Pezizomycotina</taxon>
        <taxon>Sordariomycetes</taxon>
        <taxon>Hypocreomycetidae</taxon>
        <taxon>Hypocreales</taxon>
        <taxon>Stachybotryaceae</taxon>
        <taxon>Stachybotrys</taxon>
    </lineage>
</organism>
<dbReference type="EMBL" id="JAGPNK010000004">
    <property type="protein sequence ID" value="KAH7323206.1"/>
    <property type="molecule type" value="Genomic_DNA"/>
</dbReference>
<dbReference type="OrthoDB" id="5772781at2759"/>
<keyword evidence="3" id="KW-0808">Transferase</keyword>
<dbReference type="SUPFAM" id="SSF56112">
    <property type="entry name" value="Protein kinase-like (PK-like)"/>
    <property type="match status" value="1"/>
</dbReference>
<dbReference type="Proteomes" id="UP000813444">
    <property type="component" value="Unassembled WGS sequence"/>
</dbReference>
<evidence type="ECO:0000313" key="3">
    <source>
        <dbReference type="EMBL" id="KAH7323206.1"/>
    </source>
</evidence>
<dbReference type="GO" id="GO:0102193">
    <property type="term" value="F:protein-ribulosamine 3-kinase activity"/>
    <property type="evidence" value="ECO:0007669"/>
    <property type="project" value="UniProtKB-EC"/>
</dbReference>
<sequence>MAGTTEIQYQMKAEAPTFLSTLPQELPVDQAVRDALPLGTRALSAHKLGESAWSFTAKIEAVDGDGRPTPYFLKYVSGEMGLEQLRGEFMGMEALHRAAPNFVPKPMGWGKLKDIMPLRHFILVEYKEFTQGMLPDPVRLGARVAEMHQSPQSKSPTGMFGFPVQTYDGSRLQAIDWDKSWTSFFRKLLDKAYVQDVGTNGVWDELEAAYRRVQSHIIPRLVGALEKEGRVVEPVLIHGDMWDGNVGTEAGTGDPWIYDCAAYYGHNEMELGIWRAERHGLRAEVYRSEYRRNCRPSEPEEEWDDRNRLYSAKTNFMHSACFRGSPSRQQVLDDFKYLLDKYGVGEEDEEQQQP</sequence>
<name>A0A8K0WT95_9HYPO</name>
<dbReference type="EC" id="2.7.1.172" evidence="1"/>
<keyword evidence="3" id="KW-0418">Kinase</keyword>
<dbReference type="Gene3D" id="3.90.1200.10">
    <property type="match status" value="1"/>
</dbReference>
<dbReference type="Pfam" id="PF03881">
    <property type="entry name" value="Fructosamin_kin"/>
    <property type="match status" value="1"/>
</dbReference>
<evidence type="ECO:0000313" key="4">
    <source>
        <dbReference type="Proteomes" id="UP000813444"/>
    </source>
</evidence>
<evidence type="ECO:0000256" key="2">
    <source>
        <dbReference type="ARBA" id="ARBA00048655"/>
    </source>
</evidence>
<gene>
    <name evidence="3" type="ORF">B0I35DRAFT_427307</name>
</gene>
<dbReference type="InterPro" id="IPR016477">
    <property type="entry name" value="Fructo-/Ketosamine-3-kinase"/>
</dbReference>
<dbReference type="AlphaFoldDB" id="A0A8K0WT95"/>
<evidence type="ECO:0000256" key="1">
    <source>
        <dbReference type="ARBA" id="ARBA00011961"/>
    </source>
</evidence>
<dbReference type="PANTHER" id="PTHR12149:SF8">
    <property type="entry name" value="PROTEIN-RIBULOSAMINE 3-KINASE"/>
    <property type="match status" value="1"/>
</dbReference>
<dbReference type="PANTHER" id="PTHR12149">
    <property type="entry name" value="FRUCTOSAMINE 3 KINASE-RELATED PROTEIN"/>
    <property type="match status" value="1"/>
</dbReference>
<dbReference type="InterPro" id="IPR011009">
    <property type="entry name" value="Kinase-like_dom_sf"/>
</dbReference>
<accession>A0A8K0WT95</accession>
<proteinExistence type="predicted"/>
<keyword evidence="4" id="KW-1185">Reference proteome</keyword>
<protein>
    <recommendedName>
        <fullName evidence="1">protein-ribulosamine 3-kinase</fullName>
        <ecNumber evidence="1">2.7.1.172</ecNumber>
    </recommendedName>
</protein>
<comment type="caution">
    <text evidence="3">The sequence shown here is derived from an EMBL/GenBank/DDBJ whole genome shotgun (WGS) entry which is preliminary data.</text>
</comment>
<comment type="catalytic activity">
    <reaction evidence="2">
        <text>N(6)-D-ribulosyl-L-lysyl-[protein] + ATP = N(6)-(3-O-phospho-D-ribulosyl)-L-lysyl-[protein] + ADP + H(+)</text>
        <dbReference type="Rhea" id="RHEA:48432"/>
        <dbReference type="Rhea" id="RHEA-COMP:12103"/>
        <dbReference type="Rhea" id="RHEA-COMP:12104"/>
        <dbReference type="ChEBI" id="CHEBI:15378"/>
        <dbReference type="ChEBI" id="CHEBI:30616"/>
        <dbReference type="ChEBI" id="CHEBI:90418"/>
        <dbReference type="ChEBI" id="CHEBI:90420"/>
        <dbReference type="ChEBI" id="CHEBI:456216"/>
        <dbReference type="EC" id="2.7.1.172"/>
    </reaction>
    <physiologicalReaction direction="left-to-right" evidence="2">
        <dbReference type="Rhea" id="RHEA:48433"/>
    </physiologicalReaction>
</comment>
<dbReference type="GO" id="GO:0016301">
    <property type="term" value="F:kinase activity"/>
    <property type="evidence" value="ECO:0007669"/>
    <property type="project" value="UniProtKB-KW"/>
</dbReference>
<reference evidence="3" key="1">
    <citation type="journal article" date="2021" name="Nat. Commun.">
        <title>Genetic determinants of endophytism in the Arabidopsis root mycobiome.</title>
        <authorList>
            <person name="Mesny F."/>
            <person name="Miyauchi S."/>
            <person name="Thiergart T."/>
            <person name="Pickel B."/>
            <person name="Atanasova L."/>
            <person name="Karlsson M."/>
            <person name="Huettel B."/>
            <person name="Barry K.W."/>
            <person name="Haridas S."/>
            <person name="Chen C."/>
            <person name="Bauer D."/>
            <person name="Andreopoulos W."/>
            <person name="Pangilinan J."/>
            <person name="LaButti K."/>
            <person name="Riley R."/>
            <person name="Lipzen A."/>
            <person name="Clum A."/>
            <person name="Drula E."/>
            <person name="Henrissat B."/>
            <person name="Kohler A."/>
            <person name="Grigoriev I.V."/>
            <person name="Martin F.M."/>
            <person name="Hacquard S."/>
        </authorList>
    </citation>
    <scope>NUCLEOTIDE SEQUENCE</scope>
    <source>
        <strain evidence="3">MPI-CAGE-CH-0235</strain>
    </source>
</reference>